<protein>
    <recommendedName>
        <fullName evidence="6">Protein kinase domain-containing protein</fullName>
    </recommendedName>
</protein>
<proteinExistence type="predicted"/>
<evidence type="ECO:0000256" key="4">
    <source>
        <dbReference type="ARBA" id="ARBA00022777"/>
    </source>
</evidence>
<evidence type="ECO:0000256" key="1">
    <source>
        <dbReference type="ARBA" id="ARBA00022527"/>
    </source>
</evidence>
<dbReference type="InterPro" id="IPR011009">
    <property type="entry name" value="Kinase-like_dom_sf"/>
</dbReference>
<dbReference type="SUPFAM" id="SSF56112">
    <property type="entry name" value="Protein kinase-like (PK-like)"/>
    <property type="match status" value="1"/>
</dbReference>
<dbReference type="PANTHER" id="PTHR27002:SF1055">
    <property type="entry name" value="RECEPTOR-LIKE SERINE_THREONINE-PROTEIN KINASE"/>
    <property type="match status" value="1"/>
</dbReference>
<organism evidence="7 8">
    <name type="scientific">Vitis vinifera</name>
    <name type="common">Grape</name>
    <dbReference type="NCBI Taxonomy" id="29760"/>
    <lineage>
        <taxon>Eukaryota</taxon>
        <taxon>Viridiplantae</taxon>
        <taxon>Streptophyta</taxon>
        <taxon>Embryophyta</taxon>
        <taxon>Tracheophyta</taxon>
        <taxon>Spermatophyta</taxon>
        <taxon>Magnoliopsida</taxon>
        <taxon>eudicotyledons</taxon>
        <taxon>Gunneridae</taxon>
        <taxon>Pentapetalae</taxon>
        <taxon>rosids</taxon>
        <taxon>Vitales</taxon>
        <taxon>Vitaceae</taxon>
        <taxon>Viteae</taxon>
        <taxon>Vitis</taxon>
    </lineage>
</organism>
<sequence length="364" mass="41221">METVGPLRHSHQANKLKDSLRRGENSELQIFSLRGIKTATKNFSDAKKLREGENLHYNFVFDASQGQLKNGQGIAVKRLSKSSGQGIEELKNEVILILKLQHRNLVRLLGCCIEGGEEILVYEFMPNKSLDAFLFDPSKHAQLDWPTQFDIIEGIARGLLYLHHDSRLRVIHRDLKERNILLDEDMNPRISDFGMARIFGGKQTIANTNRVVGTYGYMSPEYAMEGIFSEKSDVFSFGVLLLEIVSSRRNTSFYQNEHSLSLITYAWNLWKEGKGLELMDSTLSESCSPEEVMRCIHVGLLCVQEHVNDRPSMSNAVFMLGGETARPVPKQPAFTLEGSPRQSIYFLQVLAQQQQQAEDALVLD</sequence>
<keyword evidence="5" id="KW-0067">ATP-binding</keyword>
<dbReference type="PANTHER" id="PTHR27002">
    <property type="entry name" value="RECEPTOR-LIKE SERINE/THREONINE-PROTEIN KINASE SD1-8"/>
    <property type="match status" value="1"/>
</dbReference>
<evidence type="ECO:0000256" key="2">
    <source>
        <dbReference type="ARBA" id="ARBA00022679"/>
    </source>
</evidence>
<keyword evidence="3" id="KW-0547">Nucleotide-binding</keyword>
<gene>
    <name evidence="7" type="ORF">VitviT2T_029664</name>
</gene>
<dbReference type="Gene3D" id="1.10.510.10">
    <property type="entry name" value="Transferase(Phosphotransferase) domain 1"/>
    <property type="match status" value="1"/>
</dbReference>
<accession>A0ABY9DYS6</accession>
<dbReference type="Gene3D" id="3.30.200.20">
    <property type="entry name" value="Phosphorylase Kinase, domain 1"/>
    <property type="match status" value="1"/>
</dbReference>
<evidence type="ECO:0000313" key="8">
    <source>
        <dbReference type="Proteomes" id="UP001227230"/>
    </source>
</evidence>
<evidence type="ECO:0000313" key="7">
    <source>
        <dbReference type="EMBL" id="WKA12253.1"/>
    </source>
</evidence>
<name>A0ABY9DYS6_VITVI</name>
<evidence type="ECO:0000259" key="6">
    <source>
        <dbReference type="PROSITE" id="PS50011"/>
    </source>
</evidence>
<evidence type="ECO:0000256" key="3">
    <source>
        <dbReference type="ARBA" id="ARBA00022741"/>
    </source>
</evidence>
<dbReference type="SMART" id="SM00220">
    <property type="entry name" value="S_TKc"/>
    <property type="match status" value="1"/>
</dbReference>
<dbReference type="EMBL" id="CP126666">
    <property type="protein sequence ID" value="WKA12253.1"/>
    <property type="molecule type" value="Genomic_DNA"/>
</dbReference>
<dbReference type="InterPro" id="IPR008271">
    <property type="entry name" value="Ser/Thr_kinase_AS"/>
</dbReference>
<keyword evidence="2" id="KW-0808">Transferase</keyword>
<dbReference type="InterPro" id="IPR001245">
    <property type="entry name" value="Ser-Thr/Tyr_kinase_cat_dom"/>
</dbReference>
<dbReference type="Proteomes" id="UP001227230">
    <property type="component" value="Chromosome 19"/>
</dbReference>
<reference evidence="7 8" key="1">
    <citation type="journal article" date="2023" name="Hortic Res">
        <title>The complete reference genome for grapevine (Vitis vinifera L.) genetics and breeding.</title>
        <authorList>
            <person name="Shi X."/>
            <person name="Cao S."/>
            <person name="Wang X."/>
            <person name="Huang S."/>
            <person name="Wang Y."/>
            <person name="Liu Z."/>
            <person name="Liu W."/>
            <person name="Leng X."/>
            <person name="Peng Y."/>
            <person name="Wang N."/>
            <person name="Wang Y."/>
            <person name="Ma Z."/>
            <person name="Xu X."/>
            <person name="Zhang F."/>
            <person name="Xue H."/>
            <person name="Zhong H."/>
            <person name="Wang Y."/>
            <person name="Zhang K."/>
            <person name="Velt A."/>
            <person name="Avia K."/>
            <person name="Holtgrawe D."/>
            <person name="Grimplet J."/>
            <person name="Matus J.T."/>
            <person name="Ware D."/>
            <person name="Wu X."/>
            <person name="Wang H."/>
            <person name="Liu C."/>
            <person name="Fang Y."/>
            <person name="Rustenholz C."/>
            <person name="Cheng Z."/>
            <person name="Xiao H."/>
            <person name="Zhou Y."/>
        </authorList>
    </citation>
    <scope>NUCLEOTIDE SEQUENCE [LARGE SCALE GENOMIC DNA]</scope>
    <source>
        <strain evidence="8">cv. Pinot noir / PN40024</strain>
        <tissue evidence="7">Leaf</tissue>
    </source>
</reference>
<dbReference type="InterPro" id="IPR000719">
    <property type="entry name" value="Prot_kinase_dom"/>
</dbReference>
<keyword evidence="8" id="KW-1185">Reference proteome</keyword>
<feature type="domain" description="Protein kinase" evidence="6">
    <location>
        <begin position="43"/>
        <end position="334"/>
    </location>
</feature>
<keyword evidence="1" id="KW-0723">Serine/threonine-protein kinase</keyword>
<evidence type="ECO:0000256" key="5">
    <source>
        <dbReference type="ARBA" id="ARBA00022840"/>
    </source>
</evidence>
<dbReference type="Pfam" id="PF07714">
    <property type="entry name" value="PK_Tyr_Ser-Thr"/>
    <property type="match status" value="1"/>
</dbReference>
<dbReference type="PROSITE" id="PS00108">
    <property type="entry name" value="PROTEIN_KINASE_ST"/>
    <property type="match status" value="1"/>
</dbReference>
<dbReference type="PROSITE" id="PS50011">
    <property type="entry name" value="PROTEIN_KINASE_DOM"/>
    <property type="match status" value="1"/>
</dbReference>
<keyword evidence="4" id="KW-0418">Kinase</keyword>